<dbReference type="NCBIfam" id="NF009084">
    <property type="entry name" value="PRK12419.1"/>
    <property type="match status" value="1"/>
</dbReference>
<comment type="catalytic activity">
    <reaction evidence="6 7">
        <text>(2S)-2-hydroxy-3-oxobutyl phosphate + 5-amino-6-(D-ribitylamino)uracil = 6,7-dimethyl-8-(1-D-ribityl)lumazine + phosphate + 2 H2O + H(+)</text>
        <dbReference type="Rhea" id="RHEA:26152"/>
        <dbReference type="ChEBI" id="CHEBI:15377"/>
        <dbReference type="ChEBI" id="CHEBI:15378"/>
        <dbReference type="ChEBI" id="CHEBI:15934"/>
        <dbReference type="ChEBI" id="CHEBI:43474"/>
        <dbReference type="ChEBI" id="CHEBI:58201"/>
        <dbReference type="ChEBI" id="CHEBI:58830"/>
        <dbReference type="EC" id="2.5.1.78"/>
    </reaction>
</comment>
<dbReference type="SUPFAM" id="SSF52121">
    <property type="entry name" value="Lumazine synthase"/>
    <property type="match status" value="1"/>
</dbReference>
<protein>
    <recommendedName>
        <fullName evidence="3 7">6,7-dimethyl-8-ribityllumazine synthase</fullName>
        <shortName evidence="7">DMRL synthase</shortName>
        <shortName evidence="7">LS</shortName>
        <shortName evidence="7">Lumazine synthase</shortName>
        <ecNumber evidence="3 7">2.5.1.78</ecNumber>
    </recommendedName>
</protein>
<evidence type="ECO:0000256" key="4">
    <source>
        <dbReference type="ARBA" id="ARBA00022619"/>
    </source>
</evidence>
<organism evidence="8 9">
    <name type="scientific">Ferrovibrio xuzhouensis</name>
    <dbReference type="NCBI Taxonomy" id="1576914"/>
    <lineage>
        <taxon>Bacteria</taxon>
        <taxon>Pseudomonadati</taxon>
        <taxon>Pseudomonadota</taxon>
        <taxon>Alphaproteobacteria</taxon>
        <taxon>Rhodospirillales</taxon>
        <taxon>Rhodospirillaceae</taxon>
        <taxon>Ferrovibrio</taxon>
    </lineage>
</organism>
<gene>
    <name evidence="7" type="primary">ribH</name>
    <name evidence="8" type="ORF">ACFOOQ_10645</name>
</gene>
<name>A0ABV7VGS9_9PROT</name>
<feature type="active site" description="Proton donor" evidence="7">
    <location>
        <position position="104"/>
    </location>
</feature>
<feature type="binding site" evidence="7">
    <location>
        <position position="38"/>
    </location>
    <ligand>
        <name>5-amino-6-(D-ribitylamino)uracil</name>
        <dbReference type="ChEBI" id="CHEBI:15934"/>
    </ligand>
</feature>
<evidence type="ECO:0000313" key="9">
    <source>
        <dbReference type="Proteomes" id="UP001595711"/>
    </source>
</evidence>
<evidence type="ECO:0000256" key="7">
    <source>
        <dbReference type="HAMAP-Rule" id="MF_00178"/>
    </source>
</evidence>
<dbReference type="PANTHER" id="PTHR21058">
    <property type="entry name" value="6,7-DIMETHYL-8-RIBITYLLUMAZINE SYNTHASE DMRL SYNTHASE LUMAZINE SYNTHASE"/>
    <property type="match status" value="1"/>
</dbReference>
<dbReference type="GO" id="GO:0000906">
    <property type="term" value="F:6,7-dimethyl-8-ribityllumazine synthase activity"/>
    <property type="evidence" value="ECO:0007669"/>
    <property type="project" value="UniProtKB-EC"/>
</dbReference>
<reference evidence="9" key="1">
    <citation type="journal article" date="2019" name="Int. J. Syst. Evol. Microbiol.">
        <title>The Global Catalogue of Microorganisms (GCM) 10K type strain sequencing project: providing services to taxonomists for standard genome sequencing and annotation.</title>
        <authorList>
            <consortium name="The Broad Institute Genomics Platform"/>
            <consortium name="The Broad Institute Genome Sequencing Center for Infectious Disease"/>
            <person name="Wu L."/>
            <person name="Ma J."/>
        </authorList>
    </citation>
    <scope>NUCLEOTIDE SEQUENCE [LARGE SCALE GENOMIC DNA]</scope>
    <source>
        <strain evidence="9">KCTC 42182</strain>
    </source>
</reference>
<dbReference type="Pfam" id="PF00885">
    <property type="entry name" value="DMRL_synthase"/>
    <property type="match status" value="1"/>
</dbReference>
<evidence type="ECO:0000256" key="2">
    <source>
        <dbReference type="ARBA" id="ARBA00007424"/>
    </source>
</evidence>
<dbReference type="InterPro" id="IPR036467">
    <property type="entry name" value="LS/RS_sf"/>
</dbReference>
<comment type="function">
    <text evidence="7">Catalyzes the formation of 6,7-dimethyl-8-ribityllumazine by condensation of 5-amino-6-(D-ribitylamino)uracil with 3,4-dihydroxy-2-butanone 4-phosphate. This is the penultimate step in the biosynthesis of riboflavin.</text>
</comment>
<keyword evidence="4 7" id="KW-0686">Riboflavin biosynthesis</keyword>
<evidence type="ECO:0000256" key="3">
    <source>
        <dbReference type="ARBA" id="ARBA00012664"/>
    </source>
</evidence>
<feature type="binding site" evidence="7">
    <location>
        <position position="143"/>
    </location>
    <ligand>
        <name>(2S)-2-hydroxy-3-oxobutyl phosphate</name>
        <dbReference type="ChEBI" id="CHEBI:58830"/>
    </ligand>
</feature>
<evidence type="ECO:0000256" key="5">
    <source>
        <dbReference type="ARBA" id="ARBA00022679"/>
    </source>
</evidence>
<evidence type="ECO:0000313" key="8">
    <source>
        <dbReference type="EMBL" id="MFC3676002.1"/>
    </source>
</evidence>
<feature type="binding site" evidence="7">
    <location>
        <begin position="96"/>
        <end position="98"/>
    </location>
    <ligand>
        <name>5-amino-6-(D-ribitylamino)uracil</name>
        <dbReference type="ChEBI" id="CHEBI:15934"/>
    </ligand>
</feature>
<dbReference type="EMBL" id="JBHRYJ010000002">
    <property type="protein sequence ID" value="MFC3676002.1"/>
    <property type="molecule type" value="Genomic_DNA"/>
</dbReference>
<dbReference type="RefSeq" id="WP_379725795.1">
    <property type="nucleotide sequence ID" value="NZ_JBHRYJ010000002.1"/>
</dbReference>
<keyword evidence="5 7" id="KW-0808">Transferase</keyword>
<proteinExistence type="inferred from homology"/>
<evidence type="ECO:0000256" key="6">
    <source>
        <dbReference type="ARBA" id="ARBA00048785"/>
    </source>
</evidence>
<feature type="binding site" evidence="7">
    <location>
        <position position="129"/>
    </location>
    <ligand>
        <name>5-amino-6-(D-ribitylamino)uracil</name>
        <dbReference type="ChEBI" id="CHEBI:15934"/>
    </ligand>
</feature>
<dbReference type="EC" id="2.5.1.78" evidence="3 7"/>
<comment type="caution">
    <text evidence="8">The sequence shown here is derived from an EMBL/GenBank/DDBJ whole genome shotgun (WGS) entry which is preliminary data.</text>
</comment>
<comment type="pathway">
    <text evidence="1 7">Cofactor biosynthesis; riboflavin biosynthesis; riboflavin from 2-hydroxy-3-oxobutyl phosphate and 5-amino-6-(D-ribitylamino)uracil: step 1/2.</text>
</comment>
<sequence>MNQSQAEHITPNTMSTDPVSLDAVGREARRIAFIQSGWHRDIVDQAWGSFLSEMGRQGLRQGSIDRFEVPGAFELPLQAKLLAKSGRYHAVVAAGFVVDGGIYRHDFVSAAVIDGLMQVQLETEVPVLSCVLTPHHFHEHDEHRQFFVEHFKVKGREVAQACAATLRIMAGLQKAA</sequence>
<comment type="similarity">
    <text evidence="2 7">Belongs to the DMRL synthase family.</text>
</comment>
<comment type="caution">
    <text evidence="7">Lacks conserved residue(s) required for the propagation of feature annotation.</text>
</comment>
<dbReference type="HAMAP" id="MF_00178">
    <property type="entry name" value="Lumazine_synth"/>
    <property type="match status" value="1"/>
</dbReference>
<dbReference type="InterPro" id="IPR034964">
    <property type="entry name" value="LS"/>
</dbReference>
<feature type="binding site" evidence="7">
    <location>
        <begin position="72"/>
        <end position="74"/>
    </location>
    <ligand>
        <name>5-amino-6-(D-ribitylamino)uracil</name>
        <dbReference type="ChEBI" id="CHEBI:15934"/>
    </ligand>
</feature>
<dbReference type="Proteomes" id="UP001595711">
    <property type="component" value="Unassembled WGS sequence"/>
</dbReference>
<keyword evidence="9" id="KW-1185">Reference proteome</keyword>
<evidence type="ECO:0000256" key="1">
    <source>
        <dbReference type="ARBA" id="ARBA00004917"/>
    </source>
</evidence>
<dbReference type="InterPro" id="IPR002180">
    <property type="entry name" value="LS/RS"/>
</dbReference>
<dbReference type="PANTHER" id="PTHR21058:SF0">
    <property type="entry name" value="6,7-DIMETHYL-8-RIBITYLLUMAZINE SYNTHASE"/>
    <property type="match status" value="1"/>
</dbReference>
<accession>A0ABV7VGS9</accession>
<dbReference type="Gene3D" id="3.40.50.960">
    <property type="entry name" value="Lumazine/riboflavin synthase"/>
    <property type="match status" value="1"/>
</dbReference>